<dbReference type="Proteomes" id="UP000020492">
    <property type="component" value="Unassembled WGS sequence"/>
</dbReference>
<gene>
    <name evidence="2" type="ORF">DEIPH_ctg052orf0056</name>
</gene>
<dbReference type="RefSeq" id="WP_267134656.1">
    <property type="nucleotide sequence ID" value="NZ_JHAC01000050.1"/>
</dbReference>
<reference evidence="2 3" key="1">
    <citation type="submission" date="2014-03" db="EMBL/GenBank/DDBJ databases">
        <title>Draft genome sequence of Deinococcus phoenicis 1P10ME.</title>
        <authorList>
            <person name="Stepanov V.G."/>
            <person name="Vaishampayan P."/>
            <person name="Venkateswaran K."/>
            <person name="Fox G.E."/>
        </authorList>
    </citation>
    <scope>NUCLEOTIDE SEQUENCE [LARGE SCALE GENOMIC DNA]</scope>
    <source>
        <strain evidence="2 3">1P10ME</strain>
    </source>
</reference>
<comment type="caution">
    <text evidence="2">The sequence shown here is derived from an EMBL/GenBank/DDBJ whole genome shotgun (WGS) entry which is preliminary data.</text>
</comment>
<dbReference type="PATRIC" id="fig|1476583.3.peg.2918"/>
<keyword evidence="3" id="KW-1185">Reference proteome</keyword>
<name>A0A016QM04_9DEIO</name>
<evidence type="ECO:0000313" key="3">
    <source>
        <dbReference type="Proteomes" id="UP000020492"/>
    </source>
</evidence>
<dbReference type="AlphaFoldDB" id="A0A016QM04"/>
<feature type="region of interest" description="Disordered" evidence="1">
    <location>
        <begin position="1"/>
        <end position="44"/>
    </location>
</feature>
<feature type="compositionally biased region" description="Basic and acidic residues" evidence="1">
    <location>
        <begin position="21"/>
        <end position="30"/>
    </location>
</feature>
<sequence>MKRPPVRKLGGGGPRYPARMTDAHPADRPRILVANDSRTVLRAA</sequence>
<dbReference type="EMBL" id="JHAC01000050">
    <property type="protein sequence ID" value="EYB67058.1"/>
    <property type="molecule type" value="Genomic_DNA"/>
</dbReference>
<protein>
    <submittedName>
        <fullName evidence="2">Uncharacterized protein</fullName>
    </submittedName>
</protein>
<evidence type="ECO:0000256" key="1">
    <source>
        <dbReference type="SAM" id="MobiDB-lite"/>
    </source>
</evidence>
<evidence type="ECO:0000313" key="2">
    <source>
        <dbReference type="EMBL" id="EYB67058.1"/>
    </source>
</evidence>
<accession>A0A016QM04</accession>
<organism evidence="2 3">
    <name type="scientific">Deinococcus phoenicis</name>
    <dbReference type="NCBI Taxonomy" id="1476583"/>
    <lineage>
        <taxon>Bacteria</taxon>
        <taxon>Thermotogati</taxon>
        <taxon>Deinococcota</taxon>
        <taxon>Deinococci</taxon>
        <taxon>Deinococcales</taxon>
        <taxon>Deinococcaceae</taxon>
        <taxon>Deinococcus</taxon>
    </lineage>
</organism>
<proteinExistence type="predicted"/>